<evidence type="ECO:0000256" key="1">
    <source>
        <dbReference type="SAM" id="MobiDB-lite"/>
    </source>
</evidence>
<dbReference type="AlphaFoldDB" id="A0A6P8R5Z5"/>
<dbReference type="InterPro" id="IPR028002">
    <property type="entry name" value="Myb_DNA-bind_5"/>
</dbReference>
<dbReference type="GO" id="GO:0005634">
    <property type="term" value="C:nucleus"/>
    <property type="evidence" value="ECO:0007669"/>
    <property type="project" value="TreeGrafter"/>
</dbReference>
<proteinExistence type="predicted"/>
<dbReference type="PANTHER" id="PTHR23098:SF16">
    <property type="entry name" value="REGULATORY PROTEIN ZESTE"/>
    <property type="match status" value="1"/>
</dbReference>
<dbReference type="GeneID" id="117362752"/>
<dbReference type="PANTHER" id="PTHR23098">
    <property type="entry name" value="AGAP001331-PA-RELATED"/>
    <property type="match status" value="1"/>
</dbReference>
<protein>
    <submittedName>
        <fullName evidence="4">Uncharacterized protein LOC117362752</fullName>
    </submittedName>
</protein>
<evidence type="ECO:0000313" key="4">
    <source>
        <dbReference type="RefSeq" id="XP_033805549.1"/>
    </source>
</evidence>
<dbReference type="Proteomes" id="UP000515159">
    <property type="component" value="Chromosome 6"/>
</dbReference>
<evidence type="ECO:0000259" key="2">
    <source>
        <dbReference type="Pfam" id="PF13873"/>
    </source>
</evidence>
<feature type="region of interest" description="Disordered" evidence="1">
    <location>
        <begin position="308"/>
        <end position="327"/>
    </location>
</feature>
<keyword evidence="3" id="KW-1185">Reference proteome</keyword>
<dbReference type="InParanoid" id="A0A6P8R5Z5"/>
<sequence>MAAKRGLRKANFSSEEVAMLVEEITKCARHLFRPASSRAHIFHMQKLWRNICHRLNATHHHYRDSEDLRTKWRELKRKVSFKQACIAKKRSSKQLSLTQVEQQILKIMADTSLSEYNCLDTSSSAVSKREESTVPQELLSCLSNVVQQEDLKPDLEEQQQQPGSTKGWPVQDEFLSQGAIDLMEACEPMAENKPQCSYRTPARKEESRSQARVAASLPSACATIQQLSSQNDRIVDLLGLVKGELSRIGDIMEIMLEQMMSSQRSISVPSPTLIPLADVLELLAKLQPPSTITSNVVHLRQSARLQHSREPLVGVRKRGRPRKHPLL</sequence>
<feature type="domain" description="Myb/SANT-like DNA-binding" evidence="2">
    <location>
        <begin position="8"/>
        <end position="79"/>
    </location>
</feature>
<reference evidence="4" key="1">
    <citation type="submission" date="2025-08" db="UniProtKB">
        <authorList>
            <consortium name="RefSeq"/>
        </authorList>
    </citation>
    <scope>IDENTIFICATION</scope>
</reference>
<dbReference type="Pfam" id="PF13873">
    <property type="entry name" value="Myb_DNA-bind_5"/>
    <property type="match status" value="1"/>
</dbReference>
<evidence type="ECO:0000313" key="3">
    <source>
        <dbReference type="Proteomes" id="UP000515159"/>
    </source>
</evidence>
<dbReference type="KEGG" id="gsh:117362752"/>
<organism evidence="3 4">
    <name type="scientific">Geotrypetes seraphini</name>
    <name type="common">Gaboon caecilian</name>
    <name type="synonym">Caecilia seraphini</name>
    <dbReference type="NCBI Taxonomy" id="260995"/>
    <lineage>
        <taxon>Eukaryota</taxon>
        <taxon>Metazoa</taxon>
        <taxon>Chordata</taxon>
        <taxon>Craniata</taxon>
        <taxon>Vertebrata</taxon>
        <taxon>Euteleostomi</taxon>
        <taxon>Amphibia</taxon>
        <taxon>Gymnophiona</taxon>
        <taxon>Geotrypetes</taxon>
    </lineage>
</organism>
<accession>A0A6P8R5Z5</accession>
<gene>
    <name evidence="4" type="primary">LOC117362752</name>
</gene>
<dbReference type="RefSeq" id="XP_033805549.1">
    <property type="nucleotide sequence ID" value="XM_033949658.1"/>
</dbReference>
<feature type="compositionally biased region" description="Basic residues" evidence="1">
    <location>
        <begin position="315"/>
        <end position="327"/>
    </location>
</feature>
<name>A0A6P8R5Z5_GEOSA</name>